<organism evidence="1 2">
    <name type="scientific">Mycena metata</name>
    <dbReference type="NCBI Taxonomy" id="1033252"/>
    <lineage>
        <taxon>Eukaryota</taxon>
        <taxon>Fungi</taxon>
        <taxon>Dikarya</taxon>
        <taxon>Basidiomycota</taxon>
        <taxon>Agaricomycotina</taxon>
        <taxon>Agaricomycetes</taxon>
        <taxon>Agaricomycetidae</taxon>
        <taxon>Agaricales</taxon>
        <taxon>Marasmiineae</taxon>
        <taxon>Mycenaceae</taxon>
        <taxon>Mycena</taxon>
    </lineage>
</organism>
<accession>A0AAD7MY50</accession>
<dbReference type="Proteomes" id="UP001215598">
    <property type="component" value="Unassembled WGS sequence"/>
</dbReference>
<reference evidence="1" key="1">
    <citation type="submission" date="2023-03" db="EMBL/GenBank/DDBJ databases">
        <title>Massive genome expansion in bonnet fungi (Mycena s.s.) driven by repeated elements and novel gene families across ecological guilds.</title>
        <authorList>
            <consortium name="Lawrence Berkeley National Laboratory"/>
            <person name="Harder C.B."/>
            <person name="Miyauchi S."/>
            <person name="Viragh M."/>
            <person name="Kuo A."/>
            <person name="Thoen E."/>
            <person name="Andreopoulos B."/>
            <person name="Lu D."/>
            <person name="Skrede I."/>
            <person name="Drula E."/>
            <person name="Henrissat B."/>
            <person name="Morin E."/>
            <person name="Kohler A."/>
            <person name="Barry K."/>
            <person name="LaButti K."/>
            <person name="Morin E."/>
            <person name="Salamov A."/>
            <person name="Lipzen A."/>
            <person name="Mereny Z."/>
            <person name="Hegedus B."/>
            <person name="Baldrian P."/>
            <person name="Stursova M."/>
            <person name="Weitz H."/>
            <person name="Taylor A."/>
            <person name="Grigoriev I.V."/>
            <person name="Nagy L.G."/>
            <person name="Martin F."/>
            <person name="Kauserud H."/>
        </authorList>
    </citation>
    <scope>NUCLEOTIDE SEQUENCE</scope>
    <source>
        <strain evidence="1">CBHHK182m</strain>
    </source>
</reference>
<keyword evidence="2" id="KW-1185">Reference proteome</keyword>
<name>A0AAD7MY50_9AGAR</name>
<dbReference type="AlphaFoldDB" id="A0AAD7MY50"/>
<comment type="caution">
    <text evidence="1">The sequence shown here is derived from an EMBL/GenBank/DDBJ whole genome shotgun (WGS) entry which is preliminary data.</text>
</comment>
<gene>
    <name evidence="1" type="ORF">B0H16DRAFT_1466254</name>
</gene>
<evidence type="ECO:0000313" key="1">
    <source>
        <dbReference type="EMBL" id="KAJ7737329.1"/>
    </source>
</evidence>
<sequence length="254" mass="29046">MNPGNLLEVCTDPVDIRVVPSSYFFNSEACLASGALKAHSFNSSGPQFEPGSNHVLLLVAGVCQFLCQLMRTPLRNLNPGGPQFKPGSNRVFLPMLRFEYFQPSIDYRRDRRGSIYFLLPCLPLSAPGCLEYFQVKRVDGRGRKRRKRQRAEEKEKVFRPVTWQIFGRALFSFFQFWTKYYHPAAEKFPPLLGPMFIACIQLRQSLPQCFALRGEVFKVFFEEKAGLLQLEGQSFIAEPIEPIKVARVQTPAEI</sequence>
<protein>
    <submittedName>
        <fullName evidence="1">Uncharacterized protein</fullName>
    </submittedName>
</protein>
<dbReference type="EMBL" id="JARKIB010000117">
    <property type="protein sequence ID" value="KAJ7737329.1"/>
    <property type="molecule type" value="Genomic_DNA"/>
</dbReference>
<evidence type="ECO:0000313" key="2">
    <source>
        <dbReference type="Proteomes" id="UP001215598"/>
    </source>
</evidence>
<proteinExistence type="predicted"/>